<dbReference type="PROSITE" id="PS50935">
    <property type="entry name" value="SSB"/>
    <property type="match status" value="1"/>
</dbReference>
<evidence type="ECO:0000256" key="1">
    <source>
        <dbReference type="ARBA" id="ARBA00023125"/>
    </source>
</evidence>
<evidence type="ECO:0000256" key="2">
    <source>
        <dbReference type="HAMAP-Rule" id="MF_00984"/>
    </source>
</evidence>
<dbReference type="SUPFAM" id="SSF50249">
    <property type="entry name" value="Nucleic acid-binding proteins"/>
    <property type="match status" value="1"/>
</dbReference>
<evidence type="ECO:0000256" key="3">
    <source>
        <dbReference type="PIRNR" id="PIRNR002070"/>
    </source>
</evidence>
<accession>A0AAU9DUG6</accession>
<dbReference type="PANTHER" id="PTHR10302:SF27">
    <property type="entry name" value="SINGLE-STRANDED DNA-BINDING PROTEIN"/>
    <property type="match status" value="1"/>
</dbReference>
<dbReference type="KEGG" id="haby:HLVA_01750"/>
<organism evidence="5 6">
    <name type="scientific">Haliovirga abyssi</name>
    <dbReference type="NCBI Taxonomy" id="2996794"/>
    <lineage>
        <taxon>Bacteria</taxon>
        <taxon>Fusobacteriati</taxon>
        <taxon>Fusobacteriota</taxon>
        <taxon>Fusobacteriia</taxon>
        <taxon>Fusobacteriales</taxon>
        <taxon>Haliovirgaceae</taxon>
        <taxon>Haliovirga</taxon>
    </lineage>
</organism>
<dbReference type="InterPro" id="IPR000424">
    <property type="entry name" value="Primosome_PriB/ssb"/>
</dbReference>
<sequence>MNIAILVGRLTSDPELKYGQSGKAFAKFSLAVARTFNRNEVDFINCVAFGKTAELIAEYLRKGNKAGVQGEIRVSSYENSEGQKIRRTEIIVGNIEFLESKGTKDRYNDNQPSGAEVEKTSKPSDDDEFPF</sequence>
<evidence type="ECO:0000256" key="4">
    <source>
        <dbReference type="SAM" id="MobiDB-lite"/>
    </source>
</evidence>
<dbReference type="GO" id="GO:0006260">
    <property type="term" value="P:DNA replication"/>
    <property type="evidence" value="ECO:0007669"/>
    <property type="project" value="InterPro"/>
</dbReference>
<evidence type="ECO:0000313" key="5">
    <source>
        <dbReference type="EMBL" id="BDU49606.1"/>
    </source>
</evidence>
<proteinExistence type="inferred from homology"/>
<evidence type="ECO:0000313" key="6">
    <source>
        <dbReference type="Proteomes" id="UP001321582"/>
    </source>
</evidence>
<dbReference type="PANTHER" id="PTHR10302">
    <property type="entry name" value="SINGLE-STRANDED DNA-BINDING PROTEIN"/>
    <property type="match status" value="1"/>
</dbReference>
<dbReference type="InterPro" id="IPR012340">
    <property type="entry name" value="NA-bd_OB-fold"/>
</dbReference>
<gene>
    <name evidence="5" type="primary">ssb</name>
    <name evidence="5" type="ORF">HLVA_01750</name>
</gene>
<keyword evidence="6" id="KW-1185">Reference proteome</keyword>
<comment type="subunit">
    <text evidence="2">Homotetramer.</text>
</comment>
<dbReference type="Gene3D" id="2.40.50.140">
    <property type="entry name" value="Nucleic acid-binding proteins"/>
    <property type="match status" value="1"/>
</dbReference>
<dbReference type="EMBL" id="AP027059">
    <property type="protein sequence ID" value="BDU49606.1"/>
    <property type="molecule type" value="Genomic_DNA"/>
</dbReference>
<dbReference type="Proteomes" id="UP001321582">
    <property type="component" value="Chromosome"/>
</dbReference>
<dbReference type="CDD" id="cd04496">
    <property type="entry name" value="SSB_OBF"/>
    <property type="match status" value="1"/>
</dbReference>
<dbReference type="Pfam" id="PF00436">
    <property type="entry name" value="SSB"/>
    <property type="match status" value="1"/>
</dbReference>
<reference evidence="5 6" key="1">
    <citation type="submission" date="2022-11" db="EMBL/GenBank/DDBJ databases">
        <title>Haliovirga abyssi gen. nov., sp. nov., a mesophilic fermentative bacterium isolated from the Iheya North hydrothermal field and the proposal of Haliovirgaceae fam. nov.</title>
        <authorList>
            <person name="Miyazaki U."/>
            <person name="Tame A."/>
            <person name="Miyazaki J."/>
            <person name="Takai K."/>
            <person name="Sawayama S."/>
            <person name="Kitajima M."/>
            <person name="Okamoto A."/>
            <person name="Nakagawa S."/>
        </authorList>
    </citation>
    <scope>NUCLEOTIDE SEQUENCE [LARGE SCALE GENOMIC DNA]</scope>
    <source>
        <strain evidence="5 6">IC12</strain>
    </source>
</reference>
<name>A0AAU9DUG6_9FUSO</name>
<dbReference type="NCBIfam" id="TIGR00621">
    <property type="entry name" value="ssb"/>
    <property type="match status" value="1"/>
</dbReference>
<dbReference type="InterPro" id="IPR011344">
    <property type="entry name" value="ssDNA-bd"/>
</dbReference>
<dbReference type="GO" id="GO:0009295">
    <property type="term" value="C:nucleoid"/>
    <property type="evidence" value="ECO:0007669"/>
    <property type="project" value="TreeGrafter"/>
</dbReference>
<comment type="caution">
    <text evidence="2">Lacks conserved residue(s) required for the propagation of feature annotation.</text>
</comment>
<dbReference type="AlphaFoldDB" id="A0AAU9DUG6"/>
<dbReference type="PIRSF" id="PIRSF002070">
    <property type="entry name" value="SSB"/>
    <property type="match status" value="1"/>
</dbReference>
<keyword evidence="1 2" id="KW-0238">DNA-binding</keyword>
<dbReference type="GO" id="GO:0003697">
    <property type="term" value="F:single-stranded DNA binding"/>
    <property type="evidence" value="ECO:0007669"/>
    <property type="project" value="UniProtKB-UniRule"/>
</dbReference>
<dbReference type="HAMAP" id="MF_00984">
    <property type="entry name" value="SSB"/>
    <property type="match status" value="1"/>
</dbReference>
<protein>
    <recommendedName>
        <fullName evidence="2 3">Single-stranded DNA-binding protein</fullName>
        <shortName evidence="2">SSB</shortName>
    </recommendedName>
</protein>
<feature type="region of interest" description="Disordered" evidence="4">
    <location>
        <begin position="102"/>
        <end position="131"/>
    </location>
</feature>
<dbReference type="RefSeq" id="WP_307904556.1">
    <property type="nucleotide sequence ID" value="NZ_AP027059.1"/>
</dbReference>